<evidence type="ECO:0000259" key="3">
    <source>
        <dbReference type="Pfam" id="PF01557"/>
    </source>
</evidence>
<sequence length="289" mass="32516">MKFATVKMAGEEAAAIVHDNRIILIKTINEKGHKTWSTKLFDILQKEELEEISLWFNNEGKAKLHTLPAFMAGEIQYGPLYRTPKKILGVGMNYMEKALELSGKPPETEPVIFMKPDTSLIGPQEAIKLIKESKEITAEAELGIIIGKICKEVEEVEEVDAPKVVAGFTTTLDVTAQDINKKNPRFLQRSKSFDTFFSFGPYLITIDEFPNINDIAVATILNEEVHHRNVVANMMYQPWFIVSFFSKIMTLVPGDIIMTGTPGSVVIRNGDIVECNISRFYSLRNKVSD</sequence>
<dbReference type="GO" id="GO:0044281">
    <property type="term" value="P:small molecule metabolic process"/>
    <property type="evidence" value="ECO:0007669"/>
    <property type="project" value="UniProtKB-ARBA"/>
</dbReference>
<dbReference type="Gene3D" id="3.90.850.10">
    <property type="entry name" value="Fumarylacetoacetase-like, C-terminal domain"/>
    <property type="match status" value="1"/>
</dbReference>
<dbReference type="RefSeq" id="WP_035354562.1">
    <property type="nucleotide sequence ID" value="NZ_JRUN01000023.1"/>
</dbReference>
<evidence type="ECO:0000256" key="1">
    <source>
        <dbReference type="ARBA" id="ARBA00010211"/>
    </source>
</evidence>
<dbReference type="Proteomes" id="UP000030588">
    <property type="component" value="Unassembled WGS sequence"/>
</dbReference>
<name>A0A0A6VD95_9BACI</name>
<comment type="similarity">
    <text evidence="1">Belongs to the FAH family.</text>
</comment>
<dbReference type="GO" id="GO:0016787">
    <property type="term" value="F:hydrolase activity"/>
    <property type="evidence" value="ECO:0007669"/>
    <property type="project" value="UniProtKB-KW"/>
</dbReference>
<reference evidence="4 5" key="1">
    <citation type="submission" date="2014-10" db="EMBL/GenBank/DDBJ databases">
        <title>Draft genome of phytase producing Bacillus ginsengihumi strain M2.11.</title>
        <authorList>
            <person name="Toymentseva A."/>
            <person name="Boulygina E.A."/>
            <person name="Kazakov S.V."/>
            <person name="Kayumov I."/>
            <person name="Suleimanova A.D."/>
            <person name="Mardanova A.M."/>
            <person name="Maria S.N."/>
            <person name="Sergey M.Y."/>
            <person name="Sharipova M.R."/>
        </authorList>
    </citation>
    <scope>NUCLEOTIDE SEQUENCE [LARGE SCALE GENOMIC DNA]</scope>
    <source>
        <strain evidence="4 5">M2.11</strain>
    </source>
</reference>
<dbReference type="InterPro" id="IPR011234">
    <property type="entry name" value="Fumarylacetoacetase-like_C"/>
</dbReference>
<keyword evidence="4" id="KW-0378">Hydrolase</keyword>
<dbReference type="GO" id="GO:0046872">
    <property type="term" value="F:metal ion binding"/>
    <property type="evidence" value="ECO:0007669"/>
    <property type="project" value="UniProtKB-KW"/>
</dbReference>
<protein>
    <submittedName>
        <fullName evidence="4">Fumarylacetoacetate hydrolase</fullName>
    </submittedName>
</protein>
<comment type="caution">
    <text evidence="4">The sequence shown here is derived from an EMBL/GenBank/DDBJ whole genome shotgun (WGS) entry which is preliminary data.</text>
</comment>
<feature type="domain" description="Fumarylacetoacetase-like C-terminal" evidence="3">
    <location>
        <begin position="86"/>
        <end position="287"/>
    </location>
</feature>
<dbReference type="EMBL" id="JRUN01000023">
    <property type="protein sequence ID" value="KHD85453.1"/>
    <property type="molecule type" value="Genomic_DNA"/>
</dbReference>
<gene>
    <name evidence="4" type="ORF">NG54_09270</name>
</gene>
<dbReference type="InterPro" id="IPR036663">
    <property type="entry name" value="Fumarylacetoacetase_C_sf"/>
</dbReference>
<dbReference type="AlphaFoldDB" id="A0A0A6VD95"/>
<evidence type="ECO:0000313" key="5">
    <source>
        <dbReference type="Proteomes" id="UP000030588"/>
    </source>
</evidence>
<dbReference type="STRING" id="363870.NG54_09270"/>
<organism evidence="4 5">
    <name type="scientific">Heyndrickxia ginsengihumi</name>
    <dbReference type="NCBI Taxonomy" id="363870"/>
    <lineage>
        <taxon>Bacteria</taxon>
        <taxon>Bacillati</taxon>
        <taxon>Bacillota</taxon>
        <taxon>Bacilli</taxon>
        <taxon>Bacillales</taxon>
        <taxon>Bacillaceae</taxon>
        <taxon>Heyndrickxia</taxon>
    </lineage>
</organism>
<evidence type="ECO:0000256" key="2">
    <source>
        <dbReference type="ARBA" id="ARBA00022723"/>
    </source>
</evidence>
<dbReference type="PANTHER" id="PTHR42796">
    <property type="entry name" value="FUMARYLACETOACETATE HYDROLASE DOMAIN-CONTAINING PROTEIN 2A-RELATED"/>
    <property type="match status" value="1"/>
</dbReference>
<dbReference type="InterPro" id="IPR051121">
    <property type="entry name" value="FAH"/>
</dbReference>
<keyword evidence="2" id="KW-0479">Metal-binding</keyword>
<proteinExistence type="inferred from homology"/>
<dbReference type="OrthoDB" id="9805307at2"/>
<dbReference type="Pfam" id="PF01557">
    <property type="entry name" value="FAA_hydrolase"/>
    <property type="match status" value="1"/>
</dbReference>
<dbReference type="PANTHER" id="PTHR42796:SF4">
    <property type="entry name" value="FUMARYLACETOACETATE HYDROLASE DOMAIN-CONTAINING PROTEIN 2A"/>
    <property type="match status" value="1"/>
</dbReference>
<evidence type="ECO:0000313" key="4">
    <source>
        <dbReference type="EMBL" id="KHD85453.1"/>
    </source>
</evidence>
<accession>A0A0A6VD95</accession>
<dbReference type="SUPFAM" id="SSF56529">
    <property type="entry name" value="FAH"/>
    <property type="match status" value="1"/>
</dbReference>